<evidence type="ECO:0000313" key="1">
    <source>
        <dbReference type="EMBL" id="KAI3837542.1"/>
    </source>
</evidence>
<accession>A0AAD4X3Y1</accession>
<dbReference type="Proteomes" id="UP001202328">
    <property type="component" value="Unassembled WGS sequence"/>
</dbReference>
<sequence length="86" mass="9356">MNYELIDLSFVNLKEDGGKHNAKICGGLTKECCKAVEPIDVVLMTKKGGDVDLTLALNTETLRCCVKKKIQSGAHYFHGGVDSNLD</sequence>
<gene>
    <name evidence="1" type="ORF">MKW98_011461</name>
</gene>
<dbReference type="EMBL" id="JAJJMB010017548">
    <property type="protein sequence ID" value="KAI3837542.1"/>
    <property type="molecule type" value="Genomic_DNA"/>
</dbReference>
<proteinExistence type="predicted"/>
<dbReference type="AlphaFoldDB" id="A0AAD4X3Y1"/>
<comment type="caution">
    <text evidence="1">The sequence shown here is derived from an EMBL/GenBank/DDBJ whole genome shotgun (WGS) entry which is preliminary data.</text>
</comment>
<organism evidence="1 2">
    <name type="scientific">Papaver atlanticum</name>
    <dbReference type="NCBI Taxonomy" id="357466"/>
    <lineage>
        <taxon>Eukaryota</taxon>
        <taxon>Viridiplantae</taxon>
        <taxon>Streptophyta</taxon>
        <taxon>Embryophyta</taxon>
        <taxon>Tracheophyta</taxon>
        <taxon>Spermatophyta</taxon>
        <taxon>Magnoliopsida</taxon>
        <taxon>Ranunculales</taxon>
        <taxon>Papaveraceae</taxon>
        <taxon>Papaveroideae</taxon>
        <taxon>Papaver</taxon>
    </lineage>
</organism>
<name>A0AAD4X3Y1_9MAGN</name>
<feature type="non-terminal residue" evidence="1">
    <location>
        <position position="1"/>
    </location>
</feature>
<evidence type="ECO:0000313" key="2">
    <source>
        <dbReference type="Proteomes" id="UP001202328"/>
    </source>
</evidence>
<protein>
    <submittedName>
        <fullName evidence="1">Uncharacterized protein</fullName>
    </submittedName>
</protein>
<keyword evidence="2" id="KW-1185">Reference proteome</keyword>
<reference evidence="1" key="1">
    <citation type="submission" date="2022-04" db="EMBL/GenBank/DDBJ databases">
        <title>A functionally conserved STORR gene fusion in Papaver species that diverged 16.8 million years ago.</title>
        <authorList>
            <person name="Catania T."/>
        </authorList>
    </citation>
    <scope>NUCLEOTIDE SEQUENCE</scope>
    <source>
        <strain evidence="1">S-188037</strain>
    </source>
</reference>